<protein>
    <submittedName>
        <fullName evidence="3">(African queen) hypothetical protein</fullName>
    </submittedName>
</protein>
<dbReference type="Gene3D" id="3.40.50.1820">
    <property type="entry name" value="alpha/beta hydrolase"/>
    <property type="match status" value="1"/>
</dbReference>
<evidence type="ECO:0000313" key="4">
    <source>
        <dbReference type="Proteomes" id="UP000789524"/>
    </source>
</evidence>
<feature type="domain" description="Carboxylesterase type B" evidence="2">
    <location>
        <begin position="1"/>
        <end position="193"/>
    </location>
</feature>
<proteinExistence type="predicted"/>
<dbReference type="InterPro" id="IPR029058">
    <property type="entry name" value="AB_hydrolase_fold"/>
</dbReference>
<dbReference type="Pfam" id="PF00135">
    <property type="entry name" value="COesterase"/>
    <property type="match status" value="1"/>
</dbReference>
<dbReference type="SUPFAM" id="SSF53474">
    <property type="entry name" value="alpha/beta-Hydrolases"/>
    <property type="match status" value="1"/>
</dbReference>
<evidence type="ECO:0000259" key="2">
    <source>
        <dbReference type="Pfam" id="PF00135"/>
    </source>
</evidence>
<evidence type="ECO:0000256" key="1">
    <source>
        <dbReference type="ARBA" id="ARBA00023180"/>
    </source>
</evidence>
<gene>
    <name evidence="3" type="ORF">DCHRY22_LOCUS1935</name>
</gene>
<dbReference type="Proteomes" id="UP000789524">
    <property type="component" value="Unassembled WGS sequence"/>
</dbReference>
<accession>A0A8J2QET8</accession>
<name>A0A8J2QET8_9NEOP</name>
<sequence length="247" mass="28171">MSRGLFHRVIAQSGVAIHDVGVDARARAFRAGKILGIDTTSEKDLLDYLRKLDDKRLVNLTVATLTPDEMLRGPPAQFVPVIEKRFRNVEAFINEHPVKMLVENKINKVPLMIGYNSAEGLIAVDFQATLLDIYNKEPSYYIPKEVVDRVTTEQLKNLGDRIKKFYVGNGNFTTDDLDTIADLITDLHFSRPTPSNYFGVNWKPYTKQGKEYFNIEEPFSMGNYADRKRMEFWNSIYAEAGLPNISN</sequence>
<evidence type="ECO:0000313" key="3">
    <source>
        <dbReference type="EMBL" id="CAG9560223.1"/>
    </source>
</evidence>
<dbReference type="OrthoDB" id="19653at2759"/>
<dbReference type="InterPro" id="IPR002018">
    <property type="entry name" value="CarbesteraseB"/>
</dbReference>
<reference evidence="3" key="1">
    <citation type="submission" date="2021-09" db="EMBL/GenBank/DDBJ databases">
        <authorList>
            <person name="Martin H S."/>
        </authorList>
    </citation>
    <scope>NUCLEOTIDE SEQUENCE</scope>
</reference>
<dbReference type="PANTHER" id="PTHR11559">
    <property type="entry name" value="CARBOXYLESTERASE"/>
    <property type="match status" value="1"/>
</dbReference>
<dbReference type="EMBL" id="CAKASE010000045">
    <property type="protein sequence ID" value="CAG9560223.1"/>
    <property type="molecule type" value="Genomic_DNA"/>
</dbReference>
<dbReference type="AlphaFoldDB" id="A0A8J2QET8"/>
<keyword evidence="4" id="KW-1185">Reference proteome</keyword>
<comment type="caution">
    <text evidence="3">The sequence shown here is derived from an EMBL/GenBank/DDBJ whole genome shotgun (WGS) entry which is preliminary data.</text>
</comment>
<keyword evidence="1" id="KW-0325">Glycoprotein</keyword>
<organism evidence="3 4">
    <name type="scientific">Danaus chrysippus</name>
    <name type="common">African queen</name>
    <dbReference type="NCBI Taxonomy" id="151541"/>
    <lineage>
        <taxon>Eukaryota</taxon>
        <taxon>Metazoa</taxon>
        <taxon>Ecdysozoa</taxon>
        <taxon>Arthropoda</taxon>
        <taxon>Hexapoda</taxon>
        <taxon>Insecta</taxon>
        <taxon>Pterygota</taxon>
        <taxon>Neoptera</taxon>
        <taxon>Endopterygota</taxon>
        <taxon>Lepidoptera</taxon>
        <taxon>Glossata</taxon>
        <taxon>Ditrysia</taxon>
        <taxon>Papilionoidea</taxon>
        <taxon>Nymphalidae</taxon>
        <taxon>Danainae</taxon>
        <taxon>Danaini</taxon>
        <taxon>Danaina</taxon>
        <taxon>Danaus</taxon>
        <taxon>Anosia</taxon>
    </lineage>
</organism>
<dbReference type="InterPro" id="IPR050309">
    <property type="entry name" value="Type-B_Carboxylest/Lipase"/>
</dbReference>